<dbReference type="InterPro" id="IPR036390">
    <property type="entry name" value="WH_DNA-bd_sf"/>
</dbReference>
<dbReference type="SMART" id="SM00418">
    <property type="entry name" value="HTH_ARSR"/>
    <property type="match status" value="1"/>
</dbReference>
<protein>
    <submittedName>
        <fullName evidence="2">Helix-turn-helix transcriptional regulator</fullName>
    </submittedName>
</protein>
<evidence type="ECO:0000313" key="3">
    <source>
        <dbReference type="Proteomes" id="UP000662857"/>
    </source>
</evidence>
<proteinExistence type="predicted"/>
<dbReference type="Pfam" id="PF12840">
    <property type="entry name" value="HTH_20"/>
    <property type="match status" value="1"/>
</dbReference>
<evidence type="ECO:0000313" key="2">
    <source>
        <dbReference type="EMBL" id="QSB14738.1"/>
    </source>
</evidence>
<dbReference type="EMBL" id="CP070499">
    <property type="protein sequence ID" value="QSB14738.1"/>
    <property type="molecule type" value="Genomic_DNA"/>
</dbReference>
<sequence length="205" mass="23035">MVDGERPRERRRIDDPAALRALAHPLRQRLWRLLMQRGPATVGTLASHTDCDPGQVSYHLRELATGGWVVRAPELNRDRRESWWRAVMESTDWDPDLFDDPADRAIAEQLSHQLVGGDLQRLRRHLETGDQQDPAWREASSITRSFLSLTPEEARAAQAELNAVLGRWAERSADPPAAGGERRPFLILLYAFPDDPAAAGPAAPR</sequence>
<dbReference type="InterPro" id="IPR011991">
    <property type="entry name" value="ArsR-like_HTH"/>
</dbReference>
<feature type="domain" description="HTH arsR-type" evidence="1">
    <location>
        <begin position="17"/>
        <end position="89"/>
    </location>
</feature>
<dbReference type="InterPro" id="IPR036388">
    <property type="entry name" value="WH-like_DNA-bd_sf"/>
</dbReference>
<dbReference type="Proteomes" id="UP000662857">
    <property type="component" value="Chromosome"/>
</dbReference>
<dbReference type="RefSeq" id="WP_239676893.1">
    <property type="nucleotide sequence ID" value="NZ_CP070499.1"/>
</dbReference>
<dbReference type="InterPro" id="IPR001845">
    <property type="entry name" value="HTH_ArsR_DNA-bd_dom"/>
</dbReference>
<dbReference type="SUPFAM" id="SSF46785">
    <property type="entry name" value="Winged helix' DNA-binding domain"/>
    <property type="match status" value="1"/>
</dbReference>
<organism evidence="2 3">
    <name type="scientific">Natronosporangium hydrolyticum</name>
    <dbReference type="NCBI Taxonomy" id="2811111"/>
    <lineage>
        <taxon>Bacteria</taxon>
        <taxon>Bacillati</taxon>
        <taxon>Actinomycetota</taxon>
        <taxon>Actinomycetes</taxon>
        <taxon>Micromonosporales</taxon>
        <taxon>Micromonosporaceae</taxon>
        <taxon>Natronosporangium</taxon>
    </lineage>
</organism>
<gene>
    <name evidence="2" type="ORF">JQS43_25355</name>
</gene>
<dbReference type="CDD" id="cd00090">
    <property type="entry name" value="HTH_ARSR"/>
    <property type="match status" value="1"/>
</dbReference>
<evidence type="ECO:0000259" key="1">
    <source>
        <dbReference type="SMART" id="SM00418"/>
    </source>
</evidence>
<dbReference type="GO" id="GO:0003700">
    <property type="term" value="F:DNA-binding transcription factor activity"/>
    <property type="evidence" value="ECO:0007669"/>
    <property type="project" value="InterPro"/>
</dbReference>
<dbReference type="Gene3D" id="1.10.10.10">
    <property type="entry name" value="Winged helix-like DNA-binding domain superfamily/Winged helix DNA-binding domain"/>
    <property type="match status" value="1"/>
</dbReference>
<dbReference type="KEGG" id="nhy:JQS43_25355"/>
<name>A0A895YLI2_9ACTN</name>
<keyword evidence="3" id="KW-1185">Reference proteome</keyword>
<reference evidence="2" key="1">
    <citation type="submission" date="2021-02" db="EMBL/GenBank/DDBJ databases">
        <title>Natrosporangium hydrolyticum gen. nov., sp. nov, a haloalkaliphilic actinobacterium from a soda solonchak soil.</title>
        <authorList>
            <person name="Sorokin D.Y."/>
            <person name="Khijniak T.V."/>
            <person name="Zakharycheva A.P."/>
            <person name="Boueva O.V."/>
            <person name="Ariskina E.V."/>
            <person name="Hahnke R.L."/>
            <person name="Bunk B."/>
            <person name="Sproer C."/>
            <person name="Schumann P."/>
            <person name="Evtushenko L.I."/>
            <person name="Kublanov I.V."/>
        </authorList>
    </citation>
    <scope>NUCLEOTIDE SEQUENCE</scope>
    <source>
        <strain evidence="2">DSM 106523</strain>
    </source>
</reference>
<accession>A0A895YLI2</accession>
<dbReference type="AlphaFoldDB" id="A0A895YLI2"/>